<organism evidence="1 2">
    <name type="scientific">Sphingobacterium multivorum</name>
    <dbReference type="NCBI Taxonomy" id="28454"/>
    <lineage>
        <taxon>Bacteria</taxon>
        <taxon>Pseudomonadati</taxon>
        <taxon>Bacteroidota</taxon>
        <taxon>Sphingobacteriia</taxon>
        <taxon>Sphingobacteriales</taxon>
        <taxon>Sphingobacteriaceae</taxon>
        <taxon>Sphingobacterium</taxon>
    </lineage>
</organism>
<dbReference type="PROSITE" id="PS51257">
    <property type="entry name" value="PROKAR_LIPOPROTEIN"/>
    <property type="match status" value="1"/>
</dbReference>
<dbReference type="GeneID" id="97179143"/>
<accession>A0A2X2J9X3</accession>
<dbReference type="RefSeq" id="WP_112373660.1">
    <property type="nucleotide sequence ID" value="NZ_CP069793.1"/>
</dbReference>
<evidence type="ECO:0000313" key="1">
    <source>
        <dbReference type="EMBL" id="SPZ83865.1"/>
    </source>
</evidence>
<reference evidence="1 2" key="1">
    <citation type="submission" date="2018-06" db="EMBL/GenBank/DDBJ databases">
        <authorList>
            <consortium name="Pathogen Informatics"/>
            <person name="Doyle S."/>
        </authorList>
    </citation>
    <scope>NUCLEOTIDE SEQUENCE [LARGE SCALE GENOMIC DNA]</scope>
    <source>
        <strain evidence="1 2">NCTC11343</strain>
    </source>
</reference>
<proteinExistence type="predicted"/>
<dbReference type="Proteomes" id="UP000251241">
    <property type="component" value="Unassembled WGS sequence"/>
</dbReference>
<sequence length="273" mass="31061">MKSLFSAIFLLTLYACGNNQNQSKTAIKHENKEKTISPYFGFLSQQKDSLIALPMDQAMEGPEKYNYVIVENQVSPLEFVQNKMDNKESNGRQTAQNFANSEGSLFKISDAIKSGEFGMLVNKAFIDQYKIEKFTKVQKETSPEIKEQLEKKYNRKINKSTTVAILSDQSEFNLTVFENQQDSALAVFSYAKDEQLINLDFPALYDDISTWRVDDGGQFDNEAFQILTVLRSEQGISFISIFWGAEGYELNFYQPKKNLFTSAAQAYGYSSPL</sequence>
<evidence type="ECO:0000313" key="2">
    <source>
        <dbReference type="Proteomes" id="UP000251241"/>
    </source>
</evidence>
<dbReference type="EMBL" id="UAUU01000002">
    <property type="protein sequence ID" value="SPZ83865.1"/>
    <property type="molecule type" value="Genomic_DNA"/>
</dbReference>
<dbReference type="AlphaFoldDB" id="A0A2X2J9X3"/>
<gene>
    <name evidence="1" type="ORF">NCTC11343_00384</name>
</gene>
<protein>
    <recommendedName>
        <fullName evidence="3">Lipoprotein</fullName>
    </recommendedName>
</protein>
<name>A0A2X2J9X3_SPHMU</name>
<evidence type="ECO:0008006" key="3">
    <source>
        <dbReference type="Google" id="ProtNLM"/>
    </source>
</evidence>